<dbReference type="PANTHER" id="PTHR31579">
    <property type="entry name" value="OS03G0796600 PROTEIN"/>
    <property type="match status" value="1"/>
</dbReference>
<dbReference type="Proteomes" id="UP000026915">
    <property type="component" value="Chromosome 10"/>
</dbReference>
<dbReference type="InterPro" id="IPR006502">
    <property type="entry name" value="PDDEXK-like"/>
</dbReference>
<keyword evidence="1" id="KW-0732">Signal</keyword>
<proteinExistence type="predicted"/>
<dbReference type="HOGENOM" id="CLU_1672416_0_0_1"/>
<dbReference type="eggNOG" id="ENOG502QVAY">
    <property type="taxonomic scope" value="Eukaryota"/>
</dbReference>
<dbReference type="AlphaFoldDB" id="A0A061FTW9"/>
<dbReference type="Gramene" id="EOY18149">
    <property type="protein sequence ID" value="EOY18149"/>
    <property type="gene ID" value="TCM_042766"/>
</dbReference>
<sequence>MIRSEHCGDSLIFVLLHLIIDNTVCGIYASDHKYIDEINYNKGSSERLIIDIDFRSHFELMVDAAGSSLKQNSMPFPPWRSLAYLQAKWQSPYQRQSTPNEHDLEDNVSSDNKQCNGHLRGLHSSPQSELEAERLLKPMNIDSHCRLKLWITNYTEND</sequence>
<feature type="signal peptide" evidence="1">
    <location>
        <begin position="1"/>
        <end position="26"/>
    </location>
</feature>
<accession>A0A061FTW9</accession>
<reference evidence="2 3" key="1">
    <citation type="journal article" date="2013" name="Genome Biol.">
        <title>The genome sequence of the most widely cultivated cacao type and its use to identify candidate genes regulating pod color.</title>
        <authorList>
            <person name="Motamayor J.C."/>
            <person name="Mockaitis K."/>
            <person name="Schmutz J."/>
            <person name="Haiminen N."/>
            <person name="Iii D.L."/>
            <person name="Cornejo O."/>
            <person name="Findley S.D."/>
            <person name="Zheng P."/>
            <person name="Utro F."/>
            <person name="Royaert S."/>
            <person name="Saski C."/>
            <person name="Jenkins J."/>
            <person name="Podicheti R."/>
            <person name="Zhao M."/>
            <person name="Scheffler B.E."/>
            <person name="Stack J.C."/>
            <person name="Feltus F.A."/>
            <person name="Mustiga G.M."/>
            <person name="Amores F."/>
            <person name="Phillips W."/>
            <person name="Marelli J.P."/>
            <person name="May G.D."/>
            <person name="Shapiro H."/>
            <person name="Ma J."/>
            <person name="Bustamante C.D."/>
            <person name="Schnell R.J."/>
            <person name="Main D."/>
            <person name="Gilbert D."/>
            <person name="Parida L."/>
            <person name="Kuhn D.N."/>
        </authorList>
    </citation>
    <scope>NUCLEOTIDE SEQUENCE [LARGE SCALE GENOMIC DNA]</scope>
    <source>
        <strain evidence="3">cv. Matina 1-6</strain>
    </source>
</reference>
<evidence type="ECO:0000256" key="1">
    <source>
        <dbReference type="SAM" id="SignalP"/>
    </source>
</evidence>
<evidence type="ECO:0000313" key="2">
    <source>
        <dbReference type="EMBL" id="EOY18149.1"/>
    </source>
</evidence>
<dbReference type="STRING" id="3641.A0A061FTW9"/>
<dbReference type="InParanoid" id="A0A061FTW9"/>
<name>A0A061FTW9_THECC</name>
<evidence type="ECO:0000313" key="3">
    <source>
        <dbReference type="Proteomes" id="UP000026915"/>
    </source>
</evidence>
<dbReference type="Pfam" id="PF04720">
    <property type="entry name" value="PDDEXK_6"/>
    <property type="match status" value="1"/>
</dbReference>
<organism evidence="2 3">
    <name type="scientific">Theobroma cacao</name>
    <name type="common">Cacao</name>
    <name type="synonym">Cocoa</name>
    <dbReference type="NCBI Taxonomy" id="3641"/>
    <lineage>
        <taxon>Eukaryota</taxon>
        <taxon>Viridiplantae</taxon>
        <taxon>Streptophyta</taxon>
        <taxon>Embryophyta</taxon>
        <taxon>Tracheophyta</taxon>
        <taxon>Spermatophyta</taxon>
        <taxon>Magnoliopsida</taxon>
        <taxon>eudicotyledons</taxon>
        <taxon>Gunneridae</taxon>
        <taxon>Pentapetalae</taxon>
        <taxon>rosids</taxon>
        <taxon>malvids</taxon>
        <taxon>Malvales</taxon>
        <taxon>Malvaceae</taxon>
        <taxon>Byttnerioideae</taxon>
        <taxon>Theobroma</taxon>
    </lineage>
</organism>
<keyword evidence="3" id="KW-1185">Reference proteome</keyword>
<protein>
    <submittedName>
        <fullName evidence="2">Uncharacterized protein</fullName>
    </submittedName>
</protein>
<dbReference type="PANTHER" id="PTHR31579:SF39">
    <property type="entry name" value="OS01G0973600 PROTEIN"/>
    <property type="match status" value="1"/>
</dbReference>
<feature type="chain" id="PRO_5001598321" evidence="1">
    <location>
        <begin position="27"/>
        <end position="158"/>
    </location>
</feature>
<gene>
    <name evidence="2" type="ORF">TCM_042766</name>
</gene>
<dbReference type="EMBL" id="CM001888">
    <property type="protein sequence ID" value="EOY18149.1"/>
    <property type="molecule type" value="Genomic_DNA"/>
</dbReference>